<accession>A0ABU8LZ71</accession>
<organism evidence="1 2">
    <name type="scientific">Actinomycetospora flava</name>
    <dbReference type="NCBI Taxonomy" id="3129232"/>
    <lineage>
        <taxon>Bacteria</taxon>
        <taxon>Bacillati</taxon>
        <taxon>Actinomycetota</taxon>
        <taxon>Actinomycetes</taxon>
        <taxon>Pseudonocardiales</taxon>
        <taxon>Pseudonocardiaceae</taxon>
        <taxon>Actinomycetospora</taxon>
    </lineage>
</organism>
<gene>
    <name evidence="1" type="ORF">WCD58_01670</name>
</gene>
<keyword evidence="2" id="KW-1185">Reference proteome</keyword>
<comment type="caution">
    <text evidence="1">The sequence shown here is derived from an EMBL/GenBank/DDBJ whole genome shotgun (WGS) entry which is preliminary data.</text>
</comment>
<reference evidence="1 2" key="1">
    <citation type="submission" date="2024-03" db="EMBL/GenBank/DDBJ databases">
        <title>Actinomycetospora sp. OC33-EN07, a novel actinomycete isolated from wild orchid (Aerides multiflora).</title>
        <authorList>
            <person name="Suriyachadkun C."/>
        </authorList>
    </citation>
    <scope>NUCLEOTIDE SEQUENCE [LARGE SCALE GENOMIC DNA]</scope>
    <source>
        <strain evidence="1 2">OC33-EN07</strain>
    </source>
</reference>
<name>A0ABU8LZ71_9PSEU</name>
<dbReference type="RefSeq" id="WP_337698889.1">
    <property type="nucleotide sequence ID" value="NZ_JBBEGM010000001.1"/>
</dbReference>
<dbReference type="Proteomes" id="UP001369736">
    <property type="component" value="Unassembled WGS sequence"/>
</dbReference>
<protein>
    <submittedName>
        <fullName evidence="1">Uncharacterized protein</fullName>
    </submittedName>
</protein>
<proteinExistence type="predicted"/>
<dbReference type="EMBL" id="JBBEGM010000001">
    <property type="protein sequence ID" value="MEJ2859843.1"/>
    <property type="molecule type" value="Genomic_DNA"/>
</dbReference>
<sequence length="41" mass="4414">MTLTDARHRIARLLICYDTAPLRSSWQRVAAGGTDAVGGRG</sequence>
<evidence type="ECO:0000313" key="1">
    <source>
        <dbReference type="EMBL" id="MEJ2859843.1"/>
    </source>
</evidence>
<evidence type="ECO:0000313" key="2">
    <source>
        <dbReference type="Proteomes" id="UP001369736"/>
    </source>
</evidence>